<dbReference type="OrthoDB" id="5577072at2759"/>
<evidence type="ECO:0000313" key="6">
    <source>
        <dbReference type="EMBL" id="PON72515.1"/>
    </source>
</evidence>
<evidence type="ECO:0000256" key="2">
    <source>
        <dbReference type="ARBA" id="ARBA00010966"/>
    </source>
</evidence>
<sequence length="498" mass="55437">MKLSFSLPPKTSSKPNPVKPSKNFGDDSKNNLDAEDSKKFVTEFKASETITDNGKQKDAVILPIQNEWRPQKRMKNLELPMVQSDGSGGLHFEVESPSLAAAEGNDSMMSYGLNLRKTTKGDETEGQDKANGSESQPLGTELSRSAPAGDVLLQKLKYDLRRLPEDQGIEEFADRAVEGYGAALLAGYGWYEGRGIGKNTKEDVKVVEYRRRTDKHGLGFVSDDVPNRDANTTLKSNNKGKEKNKEREGGRGTDRDRESRTFFGQEVRIVEGRDAGLKGRIVEKLGHDRFVLRLSRSEELVKVQAGDVAELGSKEEERCLKRLKELKIQESGFKRLEESDTRDEVEKKASKSVTEEGRKDSKSLDSRRESQSSTGKIPWLTSHIRVRIISKDLKGGRLYLKKGKVVDVVTPRICDISMDKSKELVCGVSQDLLETALPRRGGPVLVLSGKHKGVYGSLVERDLDRETGVVRDADTHALLNVHLEQIAEYIGDPSYLGY</sequence>
<evidence type="ECO:0000256" key="1">
    <source>
        <dbReference type="ARBA" id="ARBA00004123"/>
    </source>
</evidence>
<dbReference type="Gene3D" id="2.30.30.140">
    <property type="match status" value="1"/>
</dbReference>
<comment type="caution">
    <text evidence="6">The sequence shown here is derived from an EMBL/GenBank/DDBJ whole genome shotgun (WGS) entry which is preliminary data.</text>
</comment>
<feature type="domain" description="G-patch" evidence="5">
    <location>
        <begin position="177"/>
        <end position="223"/>
    </location>
</feature>
<proteinExistence type="inferred from homology"/>
<dbReference type="PROSITE" id="PS50174">
    <property type="entry name" value="G_PATCH"/>
    <property type="match status" value="1"/>
</dbReference>
<feature type="region of interest" description="Disordered" evidence="4">
    <location>
        <begin position="337"/>
        <end position="372"/>
    </location>
</feature>
<dbReference type="STRING" id="3476.A0A2P5DGW6"/>
<dbReference type="EMBL" id="JXTB01000039">
    <property type="protein sequence ID" value="PON72515.1"/>
    <property type="molecule type" value="Genomic_DNA"/>
</dbReference>
<feature type="region of interest" description="Disordered" evidence="4">
    <location>
        <begin position="113"/>
        <end position="146"/>
    </location>
</feature>
<dbReference type="Pfam" id="PF25088">
    <property type="entry name" value="GPKOW_C"/>
    <property type="match status" value="1"/>
</dbReference>
<dbReference type="SMART" id="SM00739">
    <property type="entry name" value="KOW"/>
    <property type="match status" value="2"/>
</dbReference>
<evidence type="ECO:0000256" key="3">
    <source>
        <dbReference type="ARBA" id="ARBA00023242"/>
    </source>
</evidence>
<dbReference type="InterPro" id="IPR045166">
    <property type="entry name" value="Spp2-like"/>
</dbReference>
<dbReference type="GO" id="GO:0005681">
    <property type="term" value="C:spliceosomal complex"/>
    <property type="evidence" value="ECO:0007669"/>
    <property type="project" value="TreeGrafter"/>
</dbReference>
<gene>
    <name evidence="6" type="ORF">PanWU01x14_065500</name>
</gene>
<dbReference type="GO" id="GO:0000398">
    <property type="term" value="P:mRNA splicing, via spliceosome"/>
    <property type="evidence" value="ECO:0007669"/>
    <property type="project" value="InterPro"/>
</dbReference>
<dbReference type="InterPro" id="IPR005824">
    <property type="entry name" value="KOW"/>
</dbReference>
<dbReference type="PANTHER" id="PTHR15818:SF2">
    <property type="entry name" value="G-PATCH DOMAIN AND KOW MOTIFS-CONTAINING PROTEIN"/>
    <property type="match status" value="1"/>
</dbReference>
<protein>
    <submittedName>
        <fullName evidence="6">Splicing factor, SPF</fullName>
    </submittedName>
</protein>
<comment type="similarity">
    <text evidence="2">Belongs to the MOS2 family.</text>
</comment>
<evidence type="ECO:0000256" key="4">
    <source>
        <dbReference type="SAM" id="MobiDB-lite"/>
    </source>
</evidence>
<dbReference type="AlphaFoldDB" id="A0A2P5DGW6"/>
<reference evidence="7" key="1">
    <citation type="submission" date="2016-06" db="EMBL/GenBank/DDBJ databases">
        <title>Parallel loss of symbiosis genes in relatives of nitrogen-fixing non-legume Parasponia.</title>
        <authorList>
            <person name="Van Velzen R."/>
            <person name="Holmer R."/>
            <person name="Bu F."/>
            <person name="Rutten L."/>
            <person name="Van Zeijl A."/>
            <person name="Liu W."/>
            <person name="Santuari L."/>
            <person name="Cao Q."/>
            <person name="Sharma T."/>
            <person name="Shen D."/>
            <person name="Roswanjaya Y."/>
            <person name="Wardhani T."/>
            <person name="Kalhor M.S."/>
            <person name="Jansen J."/>
            <person name="Van den Hoogen J."/>
            <person name="Gungor B."/>
            <person name="Hartog M."/>
            <person name="Hontelez J."/>
            <person name="Verver J."/>
            <person name="Yang W.-C."/>
            <person name="Schijlen E."/>
            <person name="Repin R."/>
            <person name="Schilthuizen M."/>
            <person name="Schranz E."/>
            <person name="Heidstra R."/>
            <person name="Miyata K."/>
            <person name="Fedorova E."/>
            <person name="Kohlen W."/>
            <person name="Bisseling T."/>
            <person name="Smit S."/>
            <person name="Geurts R."/>
        </authorList>
    </citation>
    <scope>NUCLEOTIDE SEQUENCE [LARGE SCALE GENOMIC DNA]</scope>
    <source>
        <strain evidence="7">cv. WU1-14</strain>
    </source>
</reference>
<dbReference type="SMART" id="SM00443">
    <property type="entry name" value="G_patch"/>
    <property type="match status" value="1"/>
</dbReference>
<feature type="compositionally biased region" description="Basic and acidic residues" evidence="4">
    <location>
        <begin position="337"/>
        <end position="370"/>
    </location>
</feature>
<keyword evidence="3" id="KW-0539">Nucleus</keyword>
<comment type="subcellular location">
    <subcellularLocation>
        <location evidence="1">Nucleus</location>
    </subcellularLocation>
</comment>
<feature type="region of interest" description="Disordered" evidence="4">
    <location>
        <begin position="217"/>
        <end position="258"/>
    </location>
</feature>
<dbReference type="PANTHER" id="PTHR15818">
    <property type="entry name" value="G PATCH AND KOW-CONTAINING"/>
    <property type="match status" value="1"/>
</dbReference>
<feature type="region of interest" description="Disordered" evidence="4">
    <location>
        <begin position="1"/>
        <end position="36"/>
    </location>
</feature>
<feature type="compositionally biased region" description="Basic and acidic residues" evidence="4">
    <location>
        <begin position="119"/>
        <end position="128"/>
    </location>
</feature>
<dbReference type="InterPro" id="IPR000467">
    <property type="entry name" value="G_patch_dom"/>
</dbReference>
<evidence type="ECO:0000313" key="7">
    <source>
        <dbReference type="Proteomes" id="UP000237105"/>
    </source>
</evidence>
<feature type="compositionally biased region" description="Basic and acidic residues" evidence="4">
    <location>
        <begin position="239"/>
        <end position="258"/>
    </location>
</feature>
<feature type="compositionally biased region" description="Basic and acidic residues" evidence="4">
    <location>
        <begin position="24"/>
        <end position="36"/>
    </location>
</feature>
<organism evidence="6 7">
    <name type="scientific">Parasponia andersonii</name>
    <name type="common">Sponia andersonii</name>
    <dbReference type="NCBI Taxonomy" id="3476"/>
    <lineage>
        <taxon>Eukaryota</taxon>
        <taxon>Viridiplantae</taxon>
        <taxon>Streptophyta</taxon>
        <taxon>Embryophyta</taxon>
        <taxon>Tracheophyta</taxon>
        <taxon>Spermatophyta</taxon>
        <taxon>Magnoliopsida</taxon>
        <taxon>eudicotyledons</taxon>
        <taxon>Gunneridae</taxon>
        <taxon>Pentapetalae</taxon>
        <taxon>rosids</taxon>
        <taxon>fabids</taxon>
        <taxon>Rosales</taxon>
        <taxon>Cannabaceae</taxon>
        <taxon>Parasponia</taxon>
    </lineage>
</organism>
<evidence type="ECO:0000259" key="5">
    <source>
        <dbReference type="PROSITE" id="PS50174"/>
    </source>
</evidence>
<keyword evidence="7" id="KW-1185">Reference proteome</keyword>
<dbReference type="Pfam" id="PF12656">
    <property type="entry name" value="G-patch_2"/>
    <property type="match status" value="1"/>
</dbReference>
<dbReference type="GO" id="GO:0003676">
    <property type="term" value="F:nucleic acid binding"/>
    <property type="evidence" value="ECO:0007669"/>
    <property type="project" value="InterPro"/>
</dbReference>
<name>A0A2P5DGW6_PARAD</name>
<dbReference type="InterPro" id="IPR026822">
    <property type="entry name" value="Spp2/MOS2_G-patch"/>
</dbReference>
<dbReference type="Proteomes" id="UP000237105">
    <property type="component" value="Unassembled WGS sequence"/>
</dbReference>
<accession>A0A2P5DGW6</accession>